<evidence type="ECO:0000313" key="1">
    <source>
        <dbReference type="EMBL" id="TBN53324.1"/>
    </source>
</evidence>
<sequence>MTELHPGLVALALEKCEGSQFEKFAQTVFGAVLGPSFKPLGGTHDGGADGFFDVDILEDTSKPTTFFQATRELDYDSKIARTITRLRQVGRSVNRLYYATPRTIKLSDRAQIALSDKYEVDIRIFDGNFFQQNANFSPDVVAAFNAYLRPYAAFVETAQAPSFPSAGLTNNAQAISAFLGQEMERRLGTARTLESVCDSLILWALESTDPDQGILMTENEIIEKVENVIPTAKQFFRGEVHTRLSRMSTKIAGERLVNIYKRENKYCLPYETRQVLDDQRFDDEALKLAVTASFVDRIRESDPSLGGNTVDTIAIVIHSTLEAVFEKQGIGASRHFLSEDVPTDDALENTAIIEIAETKLSDAGFKGTPRSDVLTIVKNVLRGVFYNSNESERTYCSRLARTYILLFSIRNTPQIIEYFNTMAKNFILYIGSDLIVRALSEFYLPQEDQMTVNTFKILRQSGSRLILTEAMLEEVHSHIYAANLEYENYYYDIEPIVDAPLASQSDRILIRAYYYAKFDLRLASRPASWKGYLNNFLTASKMSGSVSPVSLKSLKDTVCARFGMEFEDKSTTSQGLKDAEVKKLARTIREMRPPGRHEKLSENDASMILRIDQSRRTKENKIVNPIGFRTWYLTQDGVSGAATSKCFPERRHARYVMRPEFLVNYIAYNPTDAQVRQSLRTIFPSKLGIRLGSRMDGKAIEGVLNSIKQAYSVDPARASAIVAEHADALKSDRMRAFAIKFEPKV</sequence>
<protein>
    <submittedName>
        <fullName evidence="1">Uncharacterized protein</fullName>
    </submittedName>
</protein>
<proteinExistence type="predicted"/>
<organism evidence="1 2">
    <name type="scientific">Hansschlegelia quercus</name>
    <dbReference type="NCBI Taxonomy" id="2528245"/>
    <lineage>
        <taxon>Bacteria</taxon>
        <taxon>Pseudomonadati</taxon>
        <taxon>Pseudomonadota</taxon>
        <taxon>Alphaproteobacteria</taxon>
        <taxon>Hyphomicrobiales</taxon>
        <taxon>Methylopilaceae</taxon>
        <taxon>Hansschlegelia</taxon>
    </lineage>
</organism>
<gene>
    <name evidence="1" type="ORF">EYR15_09890</name>
</gene>
<accession>A0A4Q9GKV3</accession>
<evidence type="ECO:0000313" key="2">
    <source>
        <dbReference type="Proteomes" id="UP000291613"/>
    </source>
</evidence>
<comment type="caution">
    <text evidence="1">The sequence shown here is derived from an EMBL/GenBank/DDBJ whole genome shotgun (WGS) entry which is preliminary data.</text>
</comment>
<reference evidence="1 2" key="1">
    <citation type="submission" date="2019-02" db="EMBL/GenBank/DDBJ databases">
        <title>Hansschlegelia quercus sp. nov., a novel methylotrophic bacterium from buds of oak (Quercus robur L.).</title>
        <authorList>
            <person name="Agafonova N.V."/>
            <person name="Kaparullina E.N."/>
            <person name="Grouzdev D.S."/>
            <person name="Doronina N.V."/>
        </authorList>
    </citation>
    <scope>NUCLEOTIDE SEQUENCE [LARGE SCALE GENOMIC DNA]</scope>
    <source>
        <strain evidence="1 2">Dub</strain>
    </source>
</reference>
<name>A0A4Q9GKV3_9HYPH</name>
<keyword evidence="2" id="KW-1185">Reference proteome</keyword>
<dbReference type="RefSeq" id="WP_131003381.1">
    <property type="nucleotide sequence ID" value="NZ_JBHSZR010000007.1"/>
</dbReference>
<dbReference type="AlphaFoldDB" id="A0A4Q9GKV3"/>
<dbReference type="EMBL" id="SIUB01000004">
    <property type="protein sequence ID" value="TBN53324.1"/>
    <property type="molecule type" value="Genomic_DNA"/>
</dbReference>
<dbReference type="OrthoDB" id="1401598at2"/>
<dbReference type="Proteomes" id="UP000291613">
    <property type="component" value="Unassembled WGS sequence"/>
</dbReference>